<keyword evidence="2" id="KW-1185">Reference proteome</keyword>
<proteinExistence type="predicted"/>
<accession>A0A540VBW6</accession>
<dbReference type="AlphaFoldDB" id="A0A540VBW6"/>
<evidence type="ECO:0000313" key="1">
    <source>
        <dbReference type="EMBL" id="TQE94255.1"/>
    </source>
</evidence>
<dbReference type="Proteomes" id="UP000317371">
    <property type="component" value="Unassembled WGS sequence"/>
</dbReference>
<dbReference type="OrthoDB" id="166368at2"/>
<evidence type="ECO:0000313" key="2">
    <source>
        <dbReference type="Proteomes" id="UP000317371"/>
    </source>
</evidence>
<dbReference type="EMBL" id="VIGC01000026">
    <property type="protein sequence ID" value="TQE94255.1"/>
    <property type="molecule type" value="Genomic_DNA"/>
</dbReference>
<gene>
    <name evidence="1" type="ORF">FKZ61_17920</name>
</gene>
<name>A0A540VBW6_9CHLR</name>
<dbReference type="InParanoid" id="A0A540VBW6"/>
<dbReference type="RefSeq" id="WP_141611533.1">
    <property type="nucleotide sequence ID" value="NZ_VIGC02000026.1"/>
</dbReference>
<reference evidence="1 2" key="1">
    <citation type="submission" date="2019-06" db="EMBL/GenBank/DDBJ databases">
        <title>Genome sequence of Litorilinea aerophila BAA-2444.</title>
        <authorList>
            <person name="Maclea K.S."/>
            <person name="Maurais E.G."/>
            <person name="Iannazzi L.C."/>
        </authorList>
    </citation>
    <scope>NUCLEOTIDE SEQUENCE [LARGE SCALE GENOMIC DNA]</scope>
    <source>
        <strain evidence="1 2">ATCC BAA-2444</strain>
    </source>
</reference>
<sequence length="85" mass="10044">MDSYEPGAHSFVLKIWIEESGDAAIPTKWRGHITHVPSGQRRYFEALEEIIHFVQPYLEEMGVQFAPRQGLPQRWLKCLRHRLTR</sequence>
<comment type="caution">
    <text evidence="1">The sequence shown here is derived from an EMBL/GenBank/DDBJ whole genome shotgun (WGS) entry which is preliminary data.</text>
</comment>
<organism evidence="1 2">
    <name type="scientific">Litorilinea aerophila</name>
    <dbReference type="NCBI Taxonomy" id="1204385"/>
    <lineage>
        <taxon>Bacteria</taxon>
        <taxon>Bacillati</taxon>
        <taxon>Chloroflexota</taxon>
        <taxon>Caldilineae</taxon>
        <taxon>Caldilineales</taxon>
        <taxon>Caldilineaceae</taxon>
        <taxon>Litorilinea</taxon>
    </lineage>
</organism>
<protein>
    <submittedName>
        <fullName evidence="1">Uncharacterized protein</fullName>
    </submittedName>
</protein>